<gene>
    <name evidence="1" type="ORF">CDL15_Pgr009625</name>
</gene>
<dbReference type="EMBL" id="MTKT01003224">
    <property type="protein sequence ID" value="OWM75980.1"/>
    <property type="molecule type" value="Genomic_DNA"/>
</dbReference>
<dbReference type="Proteomes" id="UP000197138">
    <property type="component" value="Unassembled WGS sequence"/>
</dbReference>
<evidence type="ECO:0000313" key="1">
    <source>
        <dbReference type="EMBL" id="OWM75980.1"/>
    </source>
</evidence>
<proteinExistence type="predicted"/>
<dbReference type="AlphaFoldDB" id="A0A218WUD7"/>
<evidence type="ECO:0000313" key="2">
    <source>
        <dbReference type="Proteomes" id="UP000197138"/>
    </source>
</evidence>
<comment type="caution">
    <text evidence="1">The sequence shown here is derived from an EMBL/GenBank/DDBJ whole genome shotgun (WGS) entry which is preliminary data.</text>
</comment>
<protein>
    <submittedName>
        <fullName evidence="1">Uncharacterized protein</fullName>
    </submittedName>
</protein>
<name>A0A218WUD7_PUNGR</name>
<sequence>MHSILSDYSCLVRVQLTRNSYSHLKCYCNQLEEPGWKQITTVGKAMAEIEHGLIEADGVQAPSCVRYHKAAEGKRNSDWD</sequence>
<reference evidence="2" key="1">
    <citation type="journal article" date="2017" name="Plant J.">
        <title>The pomegranate (Punica granatum L.) genome and the genomics of punicalagin biosynthesis.</title>
        <authorList>
            <person name="Qin G."/>
            <person name="Xu C."/>
            <person name="Ming R."/>
            <person name="Tang H."/>
            <person name="Guyot R."/>
            <person name="Kramer E.M."/>
            <person name="Hu Y."/>
            <person name="Yi X."/>
            <person name="Qi Y."/>
            <person name="Xu X."/>
            <person name="Gao Z."/>
            <person name="Pan H."/>
            <person name="Jian J."/>
            <person name="Tian Y."/>
            <person name="Yue Z."/>
            <person name="Xu Y."/>
        </authorList>
    </citation>
    <scope>NUCLEOTIDE SEQUENCE [LARGE SCALE GENOMIC DNA]</scope>
    <source>
        <strain evidence="2">cv. Dabenzi</strain>
    </source>
</reference>
<organism evidence="1 2">
    <name type="scientific">Punica granatum</name>
    <name type="common">Pomegranate</name>
    <dbReference type="NCBI Taxonomy" id="22663"/>
    <lineage>
        <taxon>Eukaryota</taxon>
        <taxon>Viridiplantae</taxon>
        <taxon>Streptophyta</taxon>
        <taxon>Embryophyta</taxon>
        <taxon>Tracheophyta</taxon>
        <taxon>Spermatophyta</taxon>
        <taxon>Magnoliopsida</taxon>
        <taxon>eudicotyledons</taxon>
        <taxon>Gunneridae</taxon>
        <taxon>Pentapetalae</taxon>
        <taxon>rosids</taxon>
        <taxon>malvids</taxon>
        <taxon>Myrtales</taxon>
        <taxon>Lythraceae</taxon>
        <taxon>Punica</taxon>
    </lineage>
</organism>
<accession>A0A218WUD7</accession>